<keyword evidence="4" id="KW-1185">Reference proteome</keyword>
<keyword evidence="1" id="KW-0812">Transmembrane</keyword>
<reference evidence="4" key="1">
    <citation type="submission" date="2015-04" db="EMBL/GenBank/DDBJ databases">
        <authorList>
            <person name="Mushtaq Mamoona"/>
        </authorList>
    </citation>
    <scope>NUCLEOTIDE SEQUENCE [LARGE SCALE GENOMIC DNA]</scope>
    <source>
        <strain evidence="4">AN4859/03</strain>
    </source>
</reference>
<evidence type="ECO:0000256" key="1">
    <source>
        <dbReference type="SAM" id="Phobius"/>
    </source>
</evidence>
<keyword evidence="1" id="KW-1133">Transmembrane helix</keyword>
<feature type="domain" description="DUF1468" evidence="2">
    <location>
        <begin position="21"/>
        <end position="163"/>
    </location>
</feature>
<protein>
    <recommendedName>
        <fullName evidence="2">DUF1468 domain-containing protein</fullName>
    </recommendedName>
</protein>
<organism evidence="3 4">
    <name type="scientific">Brachyspira suanatina</name>
    <dbReference type="NCBI Taxonomy" id="381802"/>
    <lineage>
        <taxon>Bacteria</taxon>
        <taxon>Pseudomonadati</taxon>
        <taxon>Spirochaetota</taxon>
        <taxon>Spirochaetia</taxon>
        <taxon>Brachyspirales</taxon>
        <taxon>Brachyspiraceae</taxon>
        <taxon>Brachyspira</taxon>
    </lineage>
</organism>
<feature type="transmembrane region" description="Helical" evidence="1">
    <location>
        <begin position="12"/>
        <end position="32"/>
    </location>
</feature>
<dbReference type="AlphaFoldDB" id="A0A0G4K3M7"/>
<name>A0A0G4K3M7_9SPIR</name>
<dbReference type="Proteomes" id="UP000043763">
    <property type="component" value="Unassembled WGS sequence"/>
</dbReference>
<evidence type="ECO:0000313" key="3">
    <source>
        <dbReference type="EMBL" id="CRF31471.1"/>
    </source>
</evidence>
<feature type="transmembrane region" description="Helical" evidence="1">
    <location>
        <begin position="141"/>
        <end position="162"/>
    </location>
</feature>
<evidence type="ECO:0000259" key="2">
    <source>
        <dbReference type="Pfam" id="PF07331"/>
    </source>
</evidence>
<dbReference type="EMBL" id="CVLB01000001">
    <property type="protein sequence ID" value="CRF31471.1"/>
    <property type="molecule type" value="Genomic_DNA"/>
</dbReference>
<dbReference type="Pfam" id="PF07331">
    <property type="entry name" value="TctB"/>
    <property type="match status" value="1"/>
</dbReference>
<feature type="transmembrane region" description="Helical" evidence="1">
    <location>
        <begin position="52"/>
        <end position="70"/>
    </location>
</feature>
<accession>A0A0G4K3M7</accession>
<proteinExistence type="predicted"/>
<gene>
    <name evidence="3" type="ORF">BRSU_0158</name>
</gene>
<dbReference type="InterPro" id="IPR009936">
    <property type="entry name" value="DUF1468"/>
</dbReference>
<sequence>MYINWALKNKLGGVMTITGLSSIITIAVGIAYTIITFQLPDASIGRAAEPKIFPAILGIAFIVLGVLLLIDDTIKNSKKEKKETVQFSIGNNGKKIAITVVNSILYAVLFNIIGYVFATIIFLEIELLIFGGLKAWKVSTIVAVLFSVIAFLIFNVFLGIYLPRSPFGII</sequence>
<keyword evidence="1" id="KW-0472">Membrane</keyword>
<feature type="transmembrane region" description="Helical" evidence="1">
    <location>
        <begin position="104"/>
        <end position="129"/>
    </location>
</feature>
<evidence type="ECO:0000313" key="4">
    <source>
        <dbReference type="Proteomes" id="UP000043763"/>
    </source>
</evidence>